<evidence type="ECO:0000256" key="8">
    <source>
        <dbReference type="ARBA" id="ARBA00023012"/>
    </source>
</evidence>
<dbReference type="PANTHER" id="PTHR24421">
    <property type="entry name" value="NITRATE/NITRITE SENSOR PROTEIN NARX-RELATED"/>
    <property type="match status" value="1"/>
</dbReference>
<protein>
    <recommendedName>
        <fullName evidence="2">histidine kinase</fullName>
        <ecNumber evidence="2">2.7.13.3</ecNumber>
    </recommendedName>
</protein>
<evidence type="ECO:0000259" key="11">
    <source>
        <dbReference type="Pfam" id="PF07730"/>
    </source>
</evidence>
<evidence type="ECO:0000256" key="7">
    <source>
        <dbReference type="ARBA" id="ARBA00022840"/>
    </source>
</evidence>
<organism evidence="13 14">
    <name type="scientific">Tenggerimyces flavus</name>
    <dbReference type="NCBI Taxonomy" id="1708749"/>
    <lineage>
        <taxon>Bacteria</taxon>
        <taxon>Bacillati</taxon>
        <taxon>Actinomycetota</taxon>
        <taxon>Actinomycetes</taxon>
        <taxon>Propionibacteriales</taxon>
        <taxon>Nocardioidaceae</taxon>
        <taxon>Tenggerimyces</taxon>
    </lineage>
</organism>
<dbReference type="CDD" id="cd16917">
    <property type="entry name" value="HATPase_UhpB-NarQ-NarX-like"/>
    <property type="match status" value="1"/>
</dbReference>
<keyword evidence="10" id="KW-1133">Transmembrane helix</keyword>
<feature type="transmembrane region" description="Helical" evidence="10">
    <location>
        <begin position="200"/>
        <end position="223"/>
    </location>
</feature>
<evidence type="ECO:0000256" key="6">
    <source>
        <dbReference type="ARBA" id="ARBA00022777"/>
    </source>
</evidence>
<dbReference type="EMBL" id="JBHRZH010000043">
    <property type="protein sequence ID" value="MFC3765867.1"/>
    <property type="molecule type" value="Genomic_DNA"/>
</dbReference>
<feature type="transmembrane region" description="Helical" evidence="10">
    <location>
        <begin position="51"/>
        <end position="75"/>
    </location>
</feature>
<dbReference type="GO" id="GO:0016301">
    <property type="term" value="F:kinase activity"/>
    <property type="evidence" value="ECO:0007669"/>
    <property type="project" value="UniProtKB-KW"/>
</dbReference>
<evidence type="ECO:0000256" key="2">
    <source>
        <dbReference type="ARBA" id="ARBA00012438"/>
    </source>
</evidence>
<comment type="catalytic activity">
    <reaction evidence="1">
        <text>ATP + protein L-histidine = ADP + protein N-phospho-L-histidine.</text>
        <dbReference type="EC" id="2.7.13.3"/>
    </reaction>
</comment>
<feature type="domain" description="Signal transduction histidine kinase subgroup 3 dimerisation and phosphoacceptor" evidence="11">
    <location>
        <begin position="258"/>
        <end position="328"/>
    </location>
</feature>
<dbReference type="Pfam" id="PF07730">
    <property type="entry name" value="HisKA_3"/>
    <property type="match status" value="1"/>
</dbReference>
<proteinExistence type="predicted"/>
<dbReference type="SUPFAM" id="SSF55874">
    <property type="entry name" value="ATPase domain of HSP90 chaperone/DNA topoisomerase II/histidine kinase"/>
    <property type="match status" value="1"/>
</dbReference>
<evidence type="ECO:0000256" key="4">
    <source>
        <dbReference type="ARBA" id="ARBA00022679"/>
    </source>
</evidence>
<keyword evidence="4" id="KW-0808">Transferase</keyword>
<sequence length="459" mass="49243">MTPQYAPAVPPQAANQTDQTAQKAKKEPVTAWDAIRLPPLRFLTSSWPWRAFGYLVTSSVFGLVLLLVLIGMVGFGLLASITVIGAAVLVAIPLFAIPVAAFERRRLGLVDREPAPSPHKQLPAKPMRLWLKERLKEGATWRELAYAFVVVSAVLIGDLLGVFLCLNLIGFPLAAIIMPTLGDDSVAFFDWQIDSWGESALFLGILPIAYAFAAYLACVVVGARAKIARVMLVGSVDAPQYVEAVTSRARLVDAFEAERRRIERDLHDGTQAHLVSLAFRLGVAELELGRENPDNQEARALVKDAHREAKVALQELRDLIRGIHPQVLTDRGLAAAVAEVAGRSAVPVQLDLRLDQRLPPAVESAAYFVVTEALTNVARHSQASVAFVHARHDGRQLVVGITDNGVGGADPANGSGLQGLADRLAVVAGRLILSSPPGGPTVLTLEIPCPTMGPVPSRS</sequence>
<feature type="transmembrane region" description="Helical" evidence="10">
    <location>
        <begin position="144"/>
        <end position="177"/>
    </location>
</feature>
<dbReference type="InterPro" id="IPR036890">
    <property type="entry name" value="HATPase_C_sf"/>
</dbReference>
<evidence type="ECO:0000256" key="3">
    <source>
        <dbReference type="ARBA" id="ARBA00022553"/>
    </source>
</evidence>
<evidence type="ECO:0000256" key="10">
    <source>
        <dbReference type="SAM" id="Phobius"/>
    </source>
</evidence>
<reference evidence="14" key="1">
    <citation type="journal article" date="2019" name="Int. J. Syst. Evol. Microbiol.">
        <title>The Global Catalogue of Microorganisms (GCM) 10K type strain sequencing project: providing services to taxonomists for standard genome sequencing and annotation.</title>
        <authorList>
            <consortium name="The Broad Institute Genomics Platform"/>
            <consortium name="The Broad Institute Genome Sequencing Center for Infectious Disease"/>
            <person name="Wu L."/>
            <person name="Ma J."/>
        </authorList>
    </citation>
    <scope>NUCLEOTIDE SEQUENCE [LARGE SCALE GENOMIC DNA]</scope>
    <source>
        <strain evidence="14">CGMCC 4.7241</strain>
    </source>
</reference>
<dbReference type="Pfam" id="PF13796">
    <property type="entry name" value="Sensor"/>
    <property type="match status" value="1"/>
</dbReference>
<dbReference type="InterPro" id="IPR025828">
    <property type="entry name" value="Put_sensor_dom"/>
</dbReference>
<evidence type="ECO:0000313" key="14">
    <source>
        <dbReference type="Proteomes" id="UP001595699"/>
    </source>
</evidence>
<evidence type="ECO:0000259" key="12">
    <source>
        <dbReference type="Pfam" id="PF13796"/>
    </source>
</evidence>
<dbReference type="Gene3D" id="3.30.565.10">
    <property type="entry name" value="Histidine kinase-like ATPase, C-terminal domain"/>
    <property type="match status" value="1"/>
</dbReference>
<keyword evidence="10" id="KW-0812">Transmembrane</keyword>
<dbReference type="InterPro" id="IPR011712">
    <property type="entry name" value="Sig_transdc_His_kin_sub3_dim/P"/>
</dbReference>
<evidence type="ECO:0000256" key="5">
    <source>
        <dbReference type="ARBA" id="ARBA00022741"/>
    </source>
</evidence>
<keyword evidence="8" id="KW-0902">Two-component regulatory system</keyword>
<feature type="compositionally biased region" description="Low complexity" evidence="9">
    <location>
        <begin position="1"/>
        <end position="16"/>
    </location>
</feature>
<name>A0ABV7YN90_9ACTN</name>
<accession>A0ABV7YN90</accession>
<feature type="region of interest" description="Disordered" evidence="9">
    <location>
        <begin position="1"/>
        <end position="27"/>
    </location>
</feature>
<evidence type="ECO:0000256" key="1">
    <source>
        <dbReference type="ARBA" id="ARBA00000085"/>
    </source>
</evidence>
<evidence type="ECO:0000313" key="13">
    <source>
        <dbReference type="EMBL" id="MFC3765867.1"/>
    </source>
</evidence>
<feature type="transmembrane region" description="Helical" evidence="10">
    <location>
        <begin position="81"/>
        <end position="102"/>
    </location>
</feature>
<keyword evidence="3" id="KW-0597">Phosphoprotein</keyword>
<dbReference type="InterPro" id="IPR050482">
    <property type="entry name" value="Sensor_HK_TwoCompSys"/>
</dbReference>
<dbReference type="PANTHER" id="PTHR24421:SF10">
    <property type="entry name" value="NITRATE_NITRITE SENSOR PROTEIN NARQ"/>
    <property type="match status" value="1"/>
</dbReference>
<dbReference type="Proteomes" id="UP001595699">
    <property type="component" value="Unassembled WGS sequence"/>
</dbReference>
<feature type="domain" description="Putative sensor" evidence="12">
    <location>
        <begin position="54"/>
        <end position="232"/>
    </location>
</feature>
<comment type="caution">
    <text evidence="13">The sequence shown here is derived from an EMBL/GenBank/DDBJ whole genome shotgun (WGS) entry which is preliminary data.</text>
</comment>
<keyword evidence="14" id="KW-1185">Reference proteome</keyword>
<keyword evidence="5" id="KW-0547">Nucleotide-binding</keyword>
<gene>
    <name evidence="13" type="ORF">ACFOUW_33885</name>
</gene>
<keyword evidence="7" id="KW-0067">ATP-binding</keyword>
<keyword evidence="6 13" id="KW-0418">Kinase</keyword>
<dbReference type="RefSeq" id="WP_205121129.1">
    <property type="nucleotide sequence ID" value="NZ_JAFBCM010000001.1"/>
</dbReference>
<evidence type="ECO:0000256" key="9">
    <source>
        <dbReference type="SAM" id="MobiDB-lite"/>
    </source>
</evidence>
<keyword evidence="10" id="KW-0472">Membrane</keyword>
<dbReference type="Gene3D" id="1.20.5.1930">
    <property type="match status" value="1"/>
</dbReference>
<dbReference type="EC" id="2.7.13.3" evidence="2"/>